<dbReference type="EMBL" id="BAGZ01000025">
    <property type="protein sequence ID" value="GAB79439.1"/>
    <property type="molecule type" value="Genomic_DNA"/>
</dbReference>
<dbReference type="STRING" id="100225.SAMN05421595_2457"/>
<evidence type="ECO:0000313" key="6">
    <source>
        <dbReference type="EMBL" id="GAB79439.1"/>
    </source>
</evidence>
<protein>
    <submittedName>
        <fullName evidence="6">Putative TetR family transcriptional regulator</fullName>
    </submittedName>
</protein>
<dbReference type="Proteomes" id="UP000008495">
    <property type="component" value="Unassembled WGS sequence"/>
</dbReference>
<evidence type="ECO:0000256" key="4">
    <source>
        <dbReference type="PROSITE-ProRule" id="PRU00335"/>
    </source>
</evidence>
<dbReference type="InterPro" id="IPR009057">
    <property type="entry name" value="Homeodomain-like_sf"/>
</dbReference>
<feature type="DNA-binding region" description="H-T-H motif" evidence="4">
    <location>
        <begin position="38"/>
        <end position="57"/>
    </location>
</feature>
<dbReference type="Gene3D" id="1.10.10.60">
    <property type="entry name" value="Homeodomain-like"/>
    <property type="match status" value="1"/>
</dbReference>
<sequence length="220" mass="24550">MIIKVGVGRREQNKKRTREAIVRAATDLLHHEEPTSVTAEKVAEAAGISRRTFFNYFPSVEAILAFRSRQVLEILHDQLFSRPEDEPLIDSAKAVIDMTFTVETLREATRAWQQVEASPGAHRYTLETNLEAIAELSGRWSAGKLQAAGQDASPLRIAVLTASCMSAYDIARRAWLTRLDGPVDEQARDDFVRETHQALEYLRPAVENTTPSPRPGPPTS</sequence>
<evidence type="ECO:0000259" key="5">
    <source>
        <dbReference type="PROSITE" id="PS50977"/>
    </source>
</evidence>
<dbReference type="Pfam" id="PF00440">
    <property type="entry name" value="TetR_N"/>
    <property type="match status" value="1"/>
</dbReference>
<dbReference type="PANTHER" id="PTHR30055:SF234">
    <property type="entry name" value="HTH-TYPE TRANSCRIPTIONAL REGULATOR BETI"/>
    <property type="match status" value="1"/>
</dbReference>
<evidence type="ECO:0000256" key="2">
    <source>
        <dbReference type="ARBA" id="ARBA00023125"/>
    </source>
</evidence>
<dbReference type="SUPFAM" id="SSF46689">
    <property type="entry name" value="Homeodomain-like"/>
    <property type="match status" value="1"/>
</dbReference>
<name>K6VRP9_9MICO</name>
<evidence type="ECO:0000313" key="7">
    <source>
        <dbReference type="Proteomes" id="UP000008495"/>
    </source>
</evidence>
<dbReference type="AlphaFoldDB" id="K6VRP9"/>
<dbReference type="RefSeq" id="WP_006504197.1">
    <property type="nucleotide sequence ID" value="NZ_BAGZ01000025.1"/>
</dbReference>
<feature type="domain" description="HTH tetR-type" evidence="5">
    <location>
        <begin position="15"/>
        <end position="75"/>
    </location>
</feature>
<keyword evidence="1" id="KW-0805">Transcription regulation</keyword>
<dbReference type="PANTHER" id="PTHR30055">
    <property type="entry name" value="HTH-TYPE TRANSCRIPTIONAL REGULATOR RUTR"/>
    <property type="match status" value="1"/>
</dbReference>
<dbReference type="InterPro" id="IPR001647">
    <property type="entry name" value="HTH_TetR"/>
</dbReference>
<keyword evidence="3" id="KW-0804">Transcription</keyword>
<evidence type="ECO:0000256" key="1">
    <source>
        <dbReference type="ARBA" id="ARBA00023015"/>
    </source>
</evidence>
<gene>
    <name evidence="6" type="ORF">AUCHE_25_00200</name>
</gene>
<dbReference type="Gene3D" id="1.10.357.10">
    <property type="entry name" value="Tetracycline Repressor, domain 2"/>
    <property type="match status" value="1"/>
</dbReference>
<evidence type="ECO:0000256" key="3">
    <source>
        <dbReference type="ARBA" id="ARBA00023163"/>
    </source>
</evidence>
<dbReference type="InterPro" id="IPR050109">
    <property type="entry name" value="HTH-type_TetR-like_transc_reg"/>
</dbReference>
<organism evidence="6 7">
    <name type="scientific">Austwickia chelonae NBRC 105200</name>
    <dbReference type="NCBI Taxonomy" id="1184607"/>
    <lineage>
        <taxon>Bacteria</taxon>
        <taxon>Bacillati</taxon>
        <taxon>Actinomycetota</taxon>
        <taxon>Actinomycetes</taxon>
        <taxon>Micrococcales</taxon>
        <taxon>Dermatophilaceae</taxon>
        <taxon>Austwickia</taxon>
    </lineage>
</organism>
<keyword evidence="2 4" id="KW-0238">DNA-binding</keyword>
<accession>K6VRP9</accession>
<reference evidence="6 7" key="1">
    <citation type="submission" date="2012-08" db="EMBL/GenBank/DDBJ databases">
        <title>Whole genome shotgun sequence of Austwickia chelonae NBRC 105200.</title>
        <authorList>
            <person name="Yoshida I."/>
            <person name="Hosoyama A."/>
            <person name="Tsuchikane K."/>
            <person name="Katsumata H."/>
            <person name="Ando Y."/>
            <person name="Ohji S."/>
            <person name="Hamada M."/>
            <person name="Tamura T."/>
            <person name="Yamazoe A."/>
            <person name="Yamazaki S."/>
            <person name="Fujita N."/>
        </authorList>
    </citation>
    <scope>NUCLEOTIDE SEQUENCE [LARGE SCALE GENOMIC DNA]</scope>
    <source>
        <strain evidence="6 7">NBRC 105200</strain>
    </source>
</reference>
<dbReference type="GO" id="GO:0000976">
    <property type="term" value="F:transcription cis-regulatory region binding"/>
    <property type="evidence" value="ECO:0007669"/>
    <property type="project" value="TreeGrafter"/>
</dbReference>
<comment type="caution">
    <text evidence="6">The sequence shown here is derived from an EMBL/GenBank/DDBJ whole genome shotgun (WGS) entry which is preliminary data.</text>
</comment>
<proteinExistence type="predicted"/>
<dbReference type="eggNOG" id="COG1309">
    <property type="taxonomic scope" value="Bacteria"/>
</dbReference>
<keyword evidence="7" id="KW-1185">Reference proteome</keyword>
<dbReference type="OrthoDB" id="8688418at2"/>
<dbReference type="GO" id="GO:0003700">
    <property type="term" value="F:DNA-binding transcription factor activity"/>
    <property type="evidence" value="ECO:0007669"/>
    <property type="project" value="TreeGrafter"/>
</dbReference>
<dbReference type="PROSITE" id="PS50977">
    <property type="entry name" value="HTH_TETR_2"/>
    <property type="match status" value="1"/>
</dbReference>